<proteinExistence type="predicted"/>
<keyword evidence="1" id="KW-0812">Transmembrane</keyword>
<dbReference type="Pfam" id="PF18898">
    <property type="entry name" value="DUF5654"/>
    <property type="match status" value="1"/>
</dbReference>
<reference evidence="2 3" key="1">
    <citation type="journal article" date="2015" name="Nature">
        <title>rRNA introns, odd ribosomes, and small enigmatic genomes across a large radiation of phyla.</title>
        <authorList>
            <person name="Brown C.T."/>
            <person name="Hug L.A."/>
            <person name="Thomas B.C."/>
            <person name="Sharon I."/>
            <person name="Castelle C.J."/>
            <person name="Singh A."/>
            <person name="Wilkins M.J."/>
            <person name="Williams K.H."/>
            <person name="Banfield J.F."/>
        </authorList>
    </citation>
    <scope>NUCLEOTIDE SEQUENCE [LARGE SCALE GENOMIC DNA]</scope>
</reference>
<organism evidence="2 3">
    <name type="scientific">Candidatus Uhrbacteria bacterium GW2011_GWD2_52_7</name>
    <dbReference type="NCBI Taxonomy" id="1618989"/>
    <lineage>
        <taxon>Bacteria</taxon>
        <taxon>Candidatus Uhriibacteriota</taxon>
    </lineage>
</organism>
<accession>A0A0G1XFN4</accession>
<evidence type="ECO:0000313" key="2">
    <source>
        <dbReference type="EMBL" id="KKW29751.1"/>
    </source>
</evidence>
<evidence type="ECO:0000256" key="1">
    <source>
        <dbReference type="SAM" id="Phobius"/>
    </source>
</evidence>
<dbReference type="Proteomes" id="UP000034846">
    <property type="component" value="Unassembled WGS sequence"/>
</dbReference>
<gene>
    <name evidence="2" type="ORF">UY72_C0034G0004</name>
</gene>
<dbReference type="InterPro" id="IPR043713">
    <property type="entry name" value="DUF5654"/>
</dbReference>
<keyword evidence="1" id="KW-1133">Transmembrane helix</keyword>
<dbReference type="AlphaFoldDB" id="A0A0G1XFN4"/>
<name>A0A0G1XFN4_9BACT</name>
<keyword evidence="1" id="KW-0472">Membrane</keyword>
<feature type="transmembrane region" description="Helical" evidence="1">
    <location>
        <begin position="78"/>
        <end position="99"/>
    </location>
</feature>
<sequence>MCDVRVDASFGSRLFVYTVVTMPRIDIRTQTQELNRTVREQTVGYVVAALSLVAGLAWNDAIKALITFFFPLDDANSILAKFVYAGLMTLVVVLLTMIVKRTLLADEKKDEKS</sequence>
<feature type="transmembrane region" description="Helical" evidence="1">
    <location>
        <begin position="42"/>
        <end position="58"/>
    </location>
</feature>
<dbReference type="EMBL" id="LCRD01000034">
    <property type="protein sequence ID" value="KKW29751.1"/>
    <property type="molecule type" value="Genomic_DNA"/>
</dbReference>
<comment type="caution">
    <text evidence="2">The sequence shown here is derived from an EMBL/GenBank/DDBJ whole genome shotgun (WGS) entry which is preliminary data.</text>
</comment>
<protein>
    <submittedName>
        <fullName evidence="2">Uncharacterized protein</fullName>
    </submittedName>
</protein>
<evidence type="ECO:0000313" key="3">
    <source>
        <dbReference type="Proteomes" id="UP000034846"/>
    </source>
</evidence>